<dbReference type="EMBL" id="JAUSRR010000007">
    <property type="protein sequence ID" value="MDP9925276.1"/>
    <property type="molecule type" value="Genomic_DNA"/>
</dbReference>
<name>A0AAW8E1S1_9BURK</name>
<dbReference type="AlphaFoldDB" id="A0AAW8E1S1"/>
<gene>
    <name evidence="2" type="ORF">J2W25_004319</name>
</gene>
<sequence length="103" mass="11009">MDSPPNVLGLLVGGALLSASALSVFCTIALVIHRFSPHPSWMPYLSKAWLFVVLLASAALIYLVARHLLVDARDTGARLETYMAAVTFAPCIVSGLVALFLKP</sequence>
<feature type="transmembrane region" description="Helical" evidence="1">
    <location>
        <begin position="6"/>
        <end position="32"/>
    </location>
</feature>
<feature type="transmembrane region" description="Helical" evidence="1">
    <location>
        <begin position="44"/>
        <end position="69"/>
    </location>
</feature>
<evidence type="ECO:0000256" key="1">
    <source>
        <dbReference type="SAM" id="Phobius"/>
    </source>
</evidence>
<keyword evidence="1" id="KW-0812">Transmembrane</keyword>
<comment type="caution">
    <text evidence="2">The sequence shown here is derived from an EMBL/GenBank/DDBJ whole genome shotgun (WGS) entry which is preliminary data.</text>
</comment>
<accession>A0AAW8E1S1</accession>
<reference evidence="2" key="1">
    <citation type="submission" date="2023-07" db="EMBL/GenBank/DDBJ databases">
        <title>Sorghum-associated microbial communities from plants grown in Nebraska, USA.</title>
        <authorList>
            <person name="Schachtman D."/>
        </authorList>
    </citation>
    <scope>NUCLEOTIDE SEQUENCE</scope>
    <source>
        <strain evidence="2">DS2795</strain>
    </source>
</reference>
<proteinExistence type="predicted"/>
<evidence type="ECO:0000313" key="3">
    <source>
        <dbReference type="Proteomes" id="UP001244295"/>
    </source>
</evidence>
<keyword evidence="1" id="KW-0472">Membrane</keyword>
<feature type="transmembrane region" description="Helical" evidence="1">
    <location>
        <begin position="81"/>
        <end position="101"/>
    </location>
</feature>
<evidence type="ECO:0000313" key="2">
    <source>
        <dbReference type="EMBL" id="MDP9925276.1"/>
    </source>
</evidence>
<keyword evidence="1" id="KW-1133">Transmembrane helix</keyword>
<protein>
    <submittedName>
        <fullName evidence="2">Uncharacterized protein</fullName>
    </submittedName>
</protein>
<organism evidence="2 3">
    <name type="scientific">Variovorax boronicumulans</name>
    <dbReference type="NCBI Taxonomy" id="436515"/>
    <lineage>
        <taxon>Bacteria</taxon>
        <taxon>Pseudomonadati</taxon>
        <taxon>Pseudomonadota</taxon>
        <taxon>Betaproteobacteria</taxon>
        <taxon>Burkholderiales</taxon>
        <taxon>Comamonadaceae</taxon>
        <taxon>Variovorax</taxon>
    </lineage>
</organism>
<dbReference type="RefSeq" id="WP_139700663.1">
    <property type="nucleotide sequence ID" value="NZ_JAUSRQ010000001.1"/>
</dbReference>
<dbReference type="Proteomes" id="UP001244295">
    <property type="component" value="Unassembled WGS sequence"/>
</dbReference>